<evidence type="ECO:0000313" key="3">
    <source>
        <dbReference type="Proteomes" id="UP000576082"/>
    </source>
</evidence>
<proteinExistence type="predicted"/>
<feature type="signal peptide" evidence="1">
    <location>
        <begin position="1"/>
        <end position="21"/>
    </location>
</feature>
<keyword evidence="1" id="KW-0732">Signal</keyword>
<dbReference type="InterPro" id="IPR058094">
    <property type="entry name" value="Ig-like_OmpL47-like"/>
</dbReference>
<dbReference type="RefSeq" id="WP_169658243.1">
    <property type="nucleotide sequence ID" value="NZ_JABANE010000053.1"/>
</dbReference>
<dbReference type="AlphaFoldDB" id="A0A7X9RWG4"/>
<dbReference type="Proteomes" id="UP000576082">
    <property type="component" value="Unassembled WGS sequence"/>
</dbReference>
<reference evidence="2 3" key="1">
    <citation type="submission" date="2020-04" db="EMBL/GenBank/DDBJ databases">
        <title>Flammeovirga sp. SR4, a novel species isolated from seawater.</title>
        <authorList>
            <person name="Wang X."/>
        </authorList>
    </citation>
    <scope>NUCLEOTIDE SEQUENCE [LARGE SCALE GENOMIC DNA]</scope>
    <source>
        <strain evidence="2 3">ATCC 23126</strain>
    </source>
</reference>
<dbReference type="Gene3D" id="3.30.1920.20">
    <property type="match status" value="2"/>
</dbReference>
<feature type="chain" id="PRO_5031542142" description="Ig-like domain-containing protein" evidence="1">
    <location>
        <begin position="22"/>
        <end position="613"/>
    </location>
</feature>
<sequence length="613" mass="69289">MKNTNLLLCVLITLLSVQLYAQTPTKINIQEIRVIEEEETPILMASNNTPQRLEHQKSVYVDNSGTYVNKSLPLFLSFSTSKDSNAEHFQLNESEEVKSNEALYLDTEGPNYIRSKWAVDPETKEYILPKREVKYEVIADSKAPVSKISFDGTKLHDNGVEAFYGKNLMMHLMANDTYSGVKNIYYSLDGENFHEYEYSVSLTAEGQHIIYYYAADNVGNPEEVRTSTFKIDLTSPESVANWKGLVYNENIVSPYATVRLQSEDEMSGVDHIEFSYDNSAFQEYTYQPINLKDLKDGEHEIHYKGFDLVDNEEVEKTLTFYVDKIAPEISHTIIGDQYMNENIRYISPRTTFSIASSDNKAGVKQVLYSPNGGANYTPYTGTAFTLKNELGEHHISYKASDNVNNMAAVKTIEGTETLFMDNVPPSSSYEFIGEQFSHRDTLFITSKTQIKLASLDSHSKVKDTFFAINGEADKNYSGAFTANTEGDQTLTFYAVDNVNNEESENEVKFFVDNEGPEVHANMSIEPIGKHGEFDIYPAFTKVYLGATDTHVGTKEIKYSINGGPMNLYSSGSNLDISEKEHLKKEQHYEIKVVAYDNLGNESKKTIEFYVGQH</sequence>
<dbReference type="NCBIfam" id="NF047446">
    <property type="entry name" value="barrel_OmpL47"/>
    <property type="match status" value="4"/>
</dbReference>
<evidence type="ECO:0000313" key="2">
    <source>
        <dbReference type="EMBL" id="NME69992.1"/>
    </source>
</evidence>
<accession>A0A7X9RWG4</accession>
<name>A0A7X9RWG4_9BACT</name>
<comment type="caution">
    <text evidence="2">The sequence shown here is derived from an EMBL/GenBank/DDBJ whole genome shotgun (WGS) entry which is preliminary data.</text>
</comment>
<evidence type="ECO:0008006" key="4">
    <source>
        <dbReference type="Google" id="ProtNLM"/>
    </source>
</evidence>
<organism evidence="2 3">
    <name type="scientific">Flammeovirga aprica JL-4</name>
    <dbReference type="NCBI Taxonomy" id="694437"/>
    <lineage>
        <taxon>Bacteria</taxon>
        <taxon>Pseudomonadati</taxon>
        <taxon>Bacteroidota</taxon>
        <taxon>Cytophagia</taxon>
        <taxon>Cytophagales</taxon>
        <taxon>Flammeovirgaceae</taxon>
        <taxon>Flammeovirga</taxon>
    </lineage>
</organism>
<dbReference type="EMBL" id="JABANE010000053">
    <property type="protein sequence ID" value="NME69992.1"/>
    <property type="molecule type" value="Genomic_DNA"/>
</dbReference>
<gene>
    <name evidence="2" type="ORF">HHU12_18610</name>
</gene>
<keyword evidence="3" id="KW-1185">Reference proteome</keyword>
<protein>
    <recommendedName>
        <fullName evidence="4">Ig-like domain-containing protein</fullName>
    </recommendedName>
</protein>
<evidence type="ECO:0000256" key="1">
    <source>
        <dbReference type="SAM" id="SignalP"/>
    </source>
</evidence>